<proteinExistence type="predicted"/>
<dbReference type="HOGENOM" id="CLU_650834_0_0_1"/>
<dbReference type="KEGG" id="tasa:A1Q1_00928"/>
<feature type="compositionally biased region" description="Low complexity" evidence="1">
    <location>
        <begin position="357"/>
        <end position="369"/>
    </location>
</feature>
<feature type="region of interest" description="Disordered" evidence="1">
    <location>
        <begin position="1"/>
        <end position="20"/>
    </location>
</feature>
<feature type="region of interest" description="Disordered" evidence="1">
    <location>
        <begin position="48"/>
        <end position="75"/>
    </location>
</feature>
<dbReference type="EMBL" id="ALBS01000144">
    <property type="protein sequence ID" value="EJT49915.1"/>
    <property type="molecule type" value="Genomic_DNA"/>
</dbReference>
<comment type="caution">
    <text evidence="2">The sequence shown here is derived from an EMBL/GenBank/DDBJ whole genome shotgun (WGS) entry which is preliminary data.</text>
</comment>
<sequence>MTADESSSLPSGPIRTPPNALALLHPHKLSPLPLRCALRAHKYESTSLSFTFPSSPSPSSPLSSSPLTNTGTRYEDQGRTVARLGVSSHPIRVANTSVEHDQKYTEVKPRPSTQVECKAELMVECEHKKVRPPTLQVVTQQDFKIMVQPPLGNHRDFNFWPTIDGIRIQGLAGYGVSFSQRCAISDRLEVVHDGSIVRRALRFKKLEWTEGEKPDKRSSADELGTIEVKLGLGTLGPSSNHHPHVSKPPRPTIAEKVKKVCVIVGAWLMRKVRLTSGKVLGPYEYNHLVRLHPDPHTPICSVKFTYATSNVVSALLKEAKESTRNRAGYRNATCSPFEDDEVTLLEFRPPVKRERSSSTLSTAPESSAEGSTGDEKGKRRSKKQRVEKETTSNGTSTSGEVSRDKGKVGPRRGKDGRFVRSR</sequence>
<reference evidence="2 3" key="1">
    <citation type="journal article" date="2012" name="Eukaryot. Cell">
        <title>Draft genome sequence of CBS 2479, the standard type strain of Trichosporon asahii.</title>
        <authorList>
            <person name="Yang R.Y."/>
            <person name="Li H.T."/>
            <person name="Zhu H."/>
            <person name="Zhou G.P."/>
            <person name="Wang M."/>
            <person name="Wang L."/>
        </authorList>
    </citation>
    <scope>NUCLEOTIDE SEQUENCE [LARGE SCALE GENOMIC DNA]</scope>
    <source>
        <strain evidence="3">ATCC 90039 / CBS 2479 / JCM 2466 / KCTC 7840 / NCYC 2677 / UAMH 7654</strain>
    </source>
</reference>
<dbReference type="Proteomes" id="UP000002748">
    <property type="component" value="Unassembled WGS sequence"/>
</dbReference>
<dbReference type="AlphaFoldDB" id="J4UF18"/>
<gene>
    <name evidence="2" type="ORF">A1Q1_00928</name>
</gene>
<feature type="compositionally biased region" description="Polar residues" evidence="1">
    <location>
        <begin position="1"/>
        <end position="10"/>
    </location>
</feature>
<protein>
    <submittedName>
        <fullName evidence="2">Uncharacterized protein</fullName>
    </submittedName>
</protein>
<organism evidence="2 3">
    <name type="scientific">Trichosporon asahii var. asahii (strain ATCC 90039 / CBS 2479 / JCM 2466 / KCTC 7840 / NBRC 103889/ NCYC 2677 / UAMH 7654)</name>
    <name type="common">Yeast</name>
    <dbReference type="NCBI Taxonomy" id="1186058"/>
    <lineage>
        <taxon>Eukaryota</taxon>
        <taxon>Fungi</taxon>
        <taxon>Dikarya</taxon>
        <taxon>Basidiomycota</taxon>
        <taxon>Agaricomycotina</taxon>
        <taxon>Tremellomycetes</taxon>
        <taxon>Trichosporonales</taxon>
        <taxon>Trichosporonaceae</taxon>
        <taxon>Trichosporon</taxon>
    </lineage>
</organism>
<feature type="compositionally biased region" description="Basic and acidic residues" evidence="1">
    <location>
        <begin position="401"/>
        <end position="422"/>
    </location>
</feature>
<evidence type="ECO:0000313" key="3">
    <source>
        <dbReference type="Proteomes" id="UP000002748"/>
    </source>
</evidence>
<dbReference type="VEuPathDB" id="FungiDB:A1Q1_00928"/>
<name>J4UF18_TRIAS</name>
<evidence type="ECO:0000256" key="1">
    <source>
        <dbReference type="SAM" id="MobiDB-lite"/>
    </source>
</evidence>
<evidence type="ECO:0000313" key="2">
    <source>
        <dbReference type="EMBL" id="EJT49915.1"/>
    </source>
</evidence>
<dbReference type="GeneID" id="25984442"/>
<accession>J4UF18</accession>
<feature type="region of interest" description="Disordered" evidence="1">
    <location>
        <begin position="346"/>
        <end position="422"/>
    </location>
</feature>
<feature type="compositionally biased region" description="Low complexity" evidence="1">
    <location>
        <begin position="391"/>
        <end position="400"/>
    </location>
</feature>
<dbReference type="RefSeq" id="XP_014181026.1">
    <property type="nucleotide sequence ID" value="XM_014325551.1"/>
</dbReference>